<dbReference type="InterPro" id="IPR037674">
    <property type="entry name" value="PIG-G_N"/>
</dbReference>
<dbReference type="EMBL" id="JAEUBG010002512">
    <property type="protein sequence ID" value="KAH3684419.1"/>
    <property type="molecule type" value="Genomic_DNA"/>
</dbReference>
<feature type="transmembrane region" description="Helical" evidence="12">
    <location>
        <begin position="397"/>
        <end position="415"/>
    </location>
</feature>
<evidence type="ECO:0000256" key="1">
    <source>
        <dbReference type="ARBA" id="ARBA00004477"/>
    </source>
</evidence>
<gene>
    <name evidence="14" type="ORF">WICPIJ_004605</name>
</gene>
<comment type="subcellular location">
    <subcellularLocation>
        <location evidence="1 12">Endoplasmic reticulum membrane</location>
        <topology evidence="1 12">Multi-pass membrane protein</topology>
    </subcellularLocation>
</comment>
<comment type="caution">
    <text evidence="14">The sequence shown here is derived from an EMBL/GenBank/DDBJ whole genome shotgun (WGS) entry which is preliminary data.</text>
</comment>
<keyword evidence="5 12" id="KW-0337">GPI-anchor biosynthesis</keyword>
<feature type="transmembrane region" description="Helical" evidence="12">
    <location>
        <begin position="770"/>
        <end position="793"/>
    </location>
</feature>
<evidence type="ECO:0000256" key="8">
    <source>
        <dbReference type="ARBA" id="ARBA00022824"/>
    </source>
</evidence>
<dbReference type="Proteomes" id="UP000774326">
    <property type="component" value="Unassembled WGS sequence"/>
</dbReference>
<evidence type="ECO:0000313" key="15">
    <source>
        <dbReference type="Proteomes" id="UP000774326"/>
    </source>
</evidence>
<dbReference type="PANTHER" id="PTHR23072:SF0">
    <property type="entry name" value="GPI ETHANOLAMINE PHOSPHATE TRANSFERASE 2"/>
    <property type="match status" value="1"/>
</dbReference>
<evidence type="ECO:0000256" key="7">
    <source>
        <dbReference type="ARBA" id="ARBA00022692"/>
    </source>
</evidence>
<comment type="pathway">
    <text evidence="2 12">Glycolipid biosynthesis; glycosylphosphatidylinositol-anchor biosynthesis.</text>
</comment>
<dbReference type="GO" id="GO:0051267">
    <property type="term" value="F:CP2 mannose-ethanolamine phosphotransferase activity"/>
    <property type="evidence" value="ECO:0007669"/>
    <property type="project" value="TreeGrafter"/>
</dbReference>
<dbReference type="InterPro" id="IPR045687">
    <property type="entry name" value="PIGG/GPI7_C"/>
</dbReference>
<comment type="similarity">
    <text evidence="3 12">Belongs to the PIGG/PIGN/PIGO family. PIGG subfamily.</text>
</comment>
<dbReference type="FunFam" id="3.40.720.10:FF:000045">
    <property type="entry name" value="GPI ethanolamine phosphate transferase 2"/>
    <property type="match status" value="1"/>
</dbReference>
<evidence type="ECO:0000256" key="5">
    <source>
        <dbReference type="ARBA" id="ARBA00022502"/>
    </source>
</evidence>
<organism evidence="14 15">
    <name type="scientific">Wickerhamomyces pijperi</name>
    <name type="common">Yeast</name>
    <name type="synonym">Pichia pijperi</name>
    <dbReference type="NCBI Taxonomy" id="599730"/>
    <lineage>
        <taxon>Eukaryota</taxon>
        <taxon>Fungi</taxon>
        <taxon>Dikarya</taxon>
        <taxon>Ascomycota</taxon>
        <taxon>Saccharomycotina</taxon>
        <taxon>Saccharomycetes</taxon>
        <taxon>Phaffomycetales</taxon>
        <taxon>Wickerhamomycetaceae</taxon>
        <taxon>Wickerhamomyces</taxon>
    </lineage>
</organism>
<dbReference type="Gene3D" id="3.40.720.10">
    <property type="entry name" value="Alkaline Phosphatase, subunit A"/>
    <property type="match status" value="1"/>
</dbReference>
<evidence type="ECO:0000256" key="4">
    <source>
        <dbReference type="ARBA" id="ARBA00020830"/>
    </source>
</evidence>
<keyword evidence="7 12" id="KW-0812">Transmembrane</keyword>
<evidence type="ECO:0000256" key="10">
    <source>
        <dbReference type="ARBA" id="ARBA00023136"/>
    </source>
</evidence>
<feature type="transmembrane region" description="Helical" evidence="12">
    <location>
        <begin position="427"/>
        <end position="445"/>
    </location>
</feature>
<feature type="transmembrane region" description="Helical" evidence="12">
    <location>
        <begin position="724"/>
        <end position="750"/>
    </location>
</feature>
<feature type="transmembrane region" description="Helical" evidence="12">
    <location>
        <begin position="683"/>
        <end position="704"/>
    </location>
</feature>
<dbReference type="GO" id="GO:0006506">
    <property type="term" value="P:GPI anchor biosynthetic process"/>
    <property type="evidence" value="ECO:0007669"/>
    <property type="project" value="UniProtKB-KW"/>
</dbReference>
<evidence type="ECO:0000256" key="12">
    <source>
        <dbReference type="RuleBase" id="RU367106"/>
    </source>
</evidence>
<feature type="transmembrane region" description="Helical" evidence="12">
    <location>
        <begin position="451"/>
        <end position="468"/>
    </location>
</feature>
<dbReference type="InterPro" id="IPR039527">
    <property type="entry name" value="PIGG/GPI7"/>
</dbReference>
<reference evidence="14" key="2">
    <citation type="submission" date="2021-01" db="EMBL/GenBank/DDBJ databases">
        <authorList>
            <person name="Schikora-Tamarit M.A."/>
        </authorList>
    </citation>
    <scope>NUCLEOTIDE SEQUENCE</scope>
    <source>
        <strain evidence="14">CBS2887</strain>
    </source>
</reference>
<keyword evidence="9 12" id="KW-1133">Transmembrane helix</keyword>
<feature type="transmembrane region" description="Helical" evidence="12">
    <location>
        <begin position="805"/>
        <end position="830"/>
    </location>
</feature>
<name>A0A9P8Q7S8_WICPI</name>
<dbReference type="AlphaFoldDB" id="A0A9P8Q7S8"/>
<evidence type="ECO:0000256" key="3">
    <source>
        <dbReference type="ARBA" id="ARBA00005315"/>
    </source>
</evidence>
<dbReference type="OrthoDB" id="272139at2759"/>
<evidence type="ECO:0000259" key="13">
    <source>
        <dbReference type="Pfam" id="PF19316"/>
    </source>
</evidence>
<dbReference type="InterPro" id="IPR002591">
    <property type="entry name" value="Phosphodiest/P_Trfase"/>
</dbReference>
<evidence type="ECO:0000256" key="2">
    <source>
        <dbReference type="ARBA" id="ARBA00004687"/>
    </source>
</evidence>
<proteinExistence type="inferred from homology"/>
<comment type="function">
    <text evidence="12">Ethanolamine phosphate transferase involved in glycosylphosphatidylinositol-anchor biosynthesis. Transfers ethanolamine phosphate to the GPI second mannose.</text>
</comment>
<keyword evidence="6 12" id="KW-0808">Transferase</keyword>
<feature type="transmembrane region" description="Helical" evidence="12">
    <location>
        <begin position="597"/>
        <end position="619"/>
    </location>
</feature>
<evidence type="ECO:0000256" key="11">
    <source>
        <dbReference type="ARBA" id="ARBA00023180"/>
    </source>
</evidence>
<dbReference type="InterPro" id="IPR017850">
    <property type="entry name" value="Alkaline_phosphatase_core_sf"/>
</dbReference>
<evidence type="ECO:0000256" key="6">
    <source>
        <dbReference type="ARBA" id="ARBA00022679"/>
    </source>
</evidence>
<feature type="domain" description="GPI ethanolamine phosphate transferase 2 C-terminal" evidence="13">
    <location>
        <begin position="390"/>
        <end position="831"/>
    </location>
</feature>
<dbReference type="Pfam" id="PF01663">
    <property type="entry name" value="Phosphodiest"/>
    <property type="match status" value="1"/>
</dbReference>
<keyword evidence="15" id="KW-1185">Reference proteome</keyword>
<dbReference type="SUPFAM" id="SSF53649">
    <property type="entry name" value="Alkaline phosphatase-like"/>
    <property type="match status" value="1"/>
</dbReference>
<dbReference type="GO" id="GO:0005789">
    <property type="term" value="C:endoplasmic reticulum membrane"/>
    <property type="evidence" value="ECO:0007669"/>
    <property type="project" value="UniProtKB-SubCell"/>
</dbReference>
<evidence type="ECO:0000256" key="9">
    <source>
        <dbReference type="ARBA" id="ARBA00022989"/>
    </source>
</evidence>
<feature type="transmembrane region" description="Helical" evidence="12">
    <location>
        <begin position="514"/>
        <end position="534"/>
    </location>
</feature>
<dbReference type="Pfam" id="PF19316">
    <property type="entry name" value="PIGO_PIGG"/>
    <property type="match status" value="1"/>
</dbReference>
<sequence length="833" mass="94333">MNWLSIITTLLVQLAGILVFCIGFFPSKTVLQGHGSFLTTSEEPFTPQFDRVIVMVVDALRSDFMFSEESQFHYVHKLIRDGSALGFTAFANPPTVTLPRLKGITTGTTPNFLDAVLNVVEEDESNSLSSQDSWLYQLKSQGKKIHMYGDDTWIKLFPGMFDTFEGTSSFFVSDFTEVDNNVTRHLDTELNSKEWDCLILHYLGLDHIGHKGGPNSIFMKPKQQEMDSIVERIHRSMDDRTLLVVLGDHGMNEIGNHGGSSHGETSAALAFISDKFQKLNKESQSQPQIAPLPVSEDYQYYNKIQQIDIVPTLAGLLRFPIPKNSLGVFIRDFLSLWDSQHQRENLLVENLEHYKNFGEFQFEKEEKEFNEDVIYESLHSLQSDLTRSSTNYNIPRIQIGLSLVGFSFLLILSTCAKSLGLFSALPLFMLFTVTIGSTAFGSSLVEEEHQIWWWIVTLTVGVVCFATVNSTDRANIINGLVIMACLRFIRGWNTMGQKFIGYTFVDFLNINDSLHIYIKWILIVVTVTVYSFGLNSGGITKLTHPLIGFGASFLLSIITVTYKLLSSVAQGDGIPQESIQFIAYTVNQLNLKNANEALIDVAVLFFRVWGAVVVLRLSLVVLFRDKSKSHYWFFTDIHNLITILLIFQTTEVNIPIFLFLAIIKNRFGCIVDSYKSQSTKSTIGYITLTSIVLQNLTFFAFGRTNSLNTVDLSNAYNGVSSYDIVTVGLLTFLSNFSGAIYWSFATLPILFENQSISLKLDKCESLRWKYAYGCLFYTTTTLFVLGSCFIQRYHLFIWTVFSPKILYSIVWNFFVQFFVEFIVCGGIVWLSMI</sequence>
<dbReference type="PANTHER" id="PTHR23072">
    <property type="entry name" value="PHOSPHATIDYLINOSITOL GLYCAN-RELATED"/>
    <property type="match status" value="1"/>
</dbReference>
<protein>
    <recommendedName>
        <fullName evidence="4 12">GPI ethanolamine phosphate transferase 2</fullName>
    </recommendedName>
</protein>
<keyword evidence="11" id="KW-0325">Glycoprotein</keyword>
<accession>A0A9P8Q7S8</accession>
<keyword evidence="10 12" id="KW-0472">Membrane</keyword>
<evidence type="ECO:0000313" key="14">
    <source>
        <dbReference type="EMBL" id="KAH3684419.1"/>
    </source>
</evidence>
<keyword evidence="8 12" id="KW-0256">Endoplasmic reticulum</keyword>
<reference evidence="14" key="1">
    <citation type="journal article" date="2021" name="Open Biol.">
        <title>Shared evolutionary footprints suggest mitochondrial oxidative damage underlies multiple complex I losses in fungi.</title>
        <authorList>
            <person name="Schikora-Tamarit M.A."/>
            <person name="Marcet-Houben M."/>
            <person name="Nosek J."/>
            <person name="Gabaldon T."/>
        </authorList>
    </citation>
    <scope>NUCLEOTIDE SEQUENCE</scope>
    <source>
        <strain evidence="14">CBS2887</strain>
    </source>
</reference>
<dbReference type="CDD" id="cd16024">
    <property type="entry name" value="GPI_EPT_2"/>
    <property type="match status" value="1"/>
</dbReference>
<feature type="transmembrane region" description="Helical" evidence="12">
    <location>
        <begin position="546"/>
        <end position="565"/>
    </location>
</feature>